<name>A0A1T5AXY2_9SPHI</name>
<dbReference type="InterPro" id="IPR043519">
    <property type="entry name" value="NT_sf"/>
</dbReference>
<dbReference type="AlphaFoldDB" id="A0A1T5AXY2"/>
<keyword evidence="1" id="KW-0548">Nucleotidyltransferase</keyword>
<dbReference type="InterPro" id="IPR007530">
    <property type="entry name" value="Aminoglycoside_adenylylTfrase"/>
</dbReference>
<reference evidence="2" key="1">
    <citation type="submission" date="2017-02" db="EMBL/GenBank/DDBJ databases">
        <authorList>
            <person name="Varghese N."/>
            <person name="Submissions S."/>
        </authorList>
    </citation>
    <scope>NUCLEOTIDE SEQUENCE [LARGE SCALE GENOMIC DNA]</scope>
    <source>
        <strain evidence="2">DSM 24091</strain>
    </source>
</reference>
<keyword evidence="2" id="KW-1185">Reference proteome</keyword>
<gene>
    <name evidence="1" type="ORF">SAMN05660841_00286</name>
</gene>
<dbReference type="SUPFAM" id="SSF81631">
    <property type="entry name" value="PAP/OAS1 substrate-binding domain"/>
    <property type="match status" value="1"/>
</dbReference>
<organism evidence="1 2">
    <name type="scientific">Sphingobacterium nematocida</name>
    <dbReference type="NCBI Taxonomy" id="1513896"/>
    <lineage>
        <taxon>Bacteria</taxon>
        <taxon>Pseudomonadati</taxon>
        <taxon>Bacteroidota</taxon>
        <taxon>Sphingobacteriia</taxon>
        <taxon>Sphingobacteriales</taxon>
        <taxon>Sphingobacteriaceae</taxon>
        <taxon>Sphingobacterium</taxon>
    </lineage>
</organism>
<evidence type="ECO:0000313" key="1">
    <source>
        <dbReference type="EMBL" id="SKB39868.1"/>
    </source>
</evidence>
<proteinExistence type="predicted"/>
<dbReference type="NCBIfam" id="NF033387">
    <property type="entry name" value="ANT_6_aadS"/>
    <property type="match status" value="1"/>
</dbReference>
<sequence>MKSREEKLKSIRDWSERNKDVRAVLLTSSLVNPLAPVDEFSDLDIEIVFEDNTKYISDITWTYNFGNPISMVEEDESYFDGKHAMKMLLYDDYVKVDFKLYSKQKFLEEVHQNALCEDWDIGYKVLIDKEELTQHMKKPTYQVSIIKKPTEQTFRQILNDFWWDTTYVAKCLVRNDLFYAKFMSENNIRTDYLVPLIEWYIGSQHDWNISTNKYGRLFKKYLSPEMWHKIERTFSGKEIDQNWEALFAMGDLVNEIGKELSEKLGYEYPVKLEIDIRKYLNHLKSKNIGK</sequence>
<dbReference type="GO" id="GO:0016779">
    <property type="term" value="F:nucleotidyltransferase activity"/>
    <property type="evidence" value="ECO:0007669"/>
    <property type="project" value="UniProtKB-KW"/>
</dbReference>
<dbReference type="Gene3D" id="3.30.460.10">
    <property type="entry name" value="Beta Polymerase, domain 2"/>
    <property type="match status" value="1"/>
</dbReference>
<accession>A0A1T5AXY2</accession>
<dbReference type="EMBL" id="FUZF01000001">
    <property type="protein sequence ID" value="SKB39868.1"/>
    <property type="molecule type" value="Genomic_DNA"/>
</dbReference>
<protein>
    <submittedName>
        <fullName evidence="1">Aminoglycoside 6-adenylyltransferase</fullName>
    </submittedName>
</protein>
<evidence type="ECO:0000313" key="2">
    <source>
        <dbReference type="Proteomes" id="UP000190150"/>
    </source>
</evidence>
<dbReference type="OrthoDB" id="9776406at2"/>
<keyword evidence="1" id="KW-0808">Transferase</keyword>
<dbReference type="RefSeq" id="WP_079640639.1">
    <property type="nucleotide sequence ID" value="NZ_FUZF01000001.1"/>
</dbReference>
<dbReference type="STRING" id="1513896.SAMN05660841_00286"/>
<dbReference type="Pfam" id="PF04439">
    <property type="entry name" value="Adenyl_transf"/>
    <property type="match status" value="1"/>
</dbReference>
<dbReference type="SUPFAM" id="SSF81301">
    <property type="entry name" value="Nucleotidyltransferase"/>
    <property type="match status" value="1"/>
</dbReference>
<dbReference type="Gene3D" id="1.20.120.330">
    <property type="entry name" value="Nucleotidyltransferases domain 2"/>
    <property type="match status" value="1"/>
</dbReference>
<dbReference type="Proteomes" id="UP000190150">
    <property type="component" value="Unassembled WGS sequence"/>
</dbReference>